<organism evidence="3 4">
    <name type="scientific">Streptococcus oralis subsp. tigurinus</name>
    <dbReference type="NCBI Taxonomy" id="1077464"/>
    <lineage>
        <taxon>Bacteria</taxon>
        <taxon>Bacillati</taxon>
        <taxon>Bacillota</taxon>
        <taxon>Bacilli</taxon>
        <taxon>Lactobacillales</taxon>
        <taxon>Streptococcaceae</taxon>
        <taxon>Streptococcus</taxon>
    </lineage>
</organism>
<evidence type="ECO:0000313" key="3">
    <source>
        <dbReference type="EMBL" id="ORO38442.1"/>
    </source>
</evidence>
<dbReference type="EMBL" id="NCUD01000047">
    <property type="protein sequence ID" value="ORO38442.1"/>
    <property type="molecule type" value="Genomic_DNA"/>
</dbReference>
<dbReference type="Proteomes" id="UP000193633">
    <property type="component" value="Unassembled WGS sequence"/>
</dbReference>
<comment type="caution">
    <text evidence="3">The sequence shown here is derived from an EMBL/GenBank/DDBJ whole genome shotgun (WGS) entry which is preliminary data.</text>
</comment>
<comment type="function">
    <text evidence="2">Antitoxin component of a type II toxin-antitoxin (TA) system.</text>
</comment>
<dbReference type="NCBIfam" id="TIGR01552">
    <property type="entry name" value="phd_fam"/>
    <property type="match status" value="1"/>
</dbReference>
<dbReference type="InterPro" id="IPR051405">
    <property type="entry name" value="phD/YefM_antitoxin"/>
</dbReference>
<evidence type="ECO:0000313" key="4">
    <source>
        <dbReference type="Proteomes" id="UP000193633"/>
    </source>
</evidence>
<proteinExistence type="inferred from homology"/>
<dbReference type="AlphaFoldDB" id="A0A1X1FPJ9"/>
<protein>
    <recommendedName>
        <fullName evidence="2">Antitoxin</fullName>
    </recommendedName>
</protein>
<dbReference type="PANTHER" id="PTHR33713:SF6">
    <property type="entry name" value="ANTITOXIN YEFM"/>
    <property type="match status" value="1"/>
</dbReference>
<gene>
    <name evidence="3" type="ORF">B7728_08625</name>
</gene>
<dbReference type="PANTHER" id="PTHR33713">
    <property type="entry name" value="ANTITOXIN YAFN-RELATED"/>
    <property type="match status" value="1"/>
</dbReference>
<accession>A0A1X1FPJ9</accession>
<dbReference type="InterPro" id="IPR006442">
    <property type="entry name" value="Antitoxin_Phd/YefM"/>
</dbReference>
<dbReference type="Pfam" id="PF02604">
    <property type="entry name" value="PhdYeFM_antitox"/>
    <property type="match status" value="1"/>
</dbReference>
<dbReference type="Gene3D" id="3.40.1620.10">
    <property type="entry name" value="YefM-like domain"/>
    <property type="match status" value="1"/>
</dbReference>
<name>A0A1X1FPJ9_STROR</name>
<dbReference type="SUPFAM" id="SSF143120">
    <property type="entry name" value="YefM-like"/>
    <property type="match status" value="1"/>
</dbReference>
<dbReference type="InterPro" id="IPR036165">
    <property type="entry name" value="YefM-like_sf"/>
</dbReference>
<sequence length="97" mass="11187">MYNSGKEVKRGMVMEAVLYSTFRNHLKDYMKKVNDEFEPLTVVNKNPDEDIVVLSKSEWDSIQETLRIAQNKELSDKVLRGMAQVRAGSTQVHVIEE</sequence>
<evidence type="ECO:0000256" key="1">
    <source>
        <dbReference type="ARBA" id="ARBA00009981"/>
    </source>
</evidence>
<evidence type="ECO:0000256" key="2">
    <source>
        <dbReference type="RuleBase" id="RU362080"/>
    </source>
</evidence>
<comment type="similarity">
    <text evidence="1 2">Belongs to the phD/YefM antitoxin family.</text>
</comment>
<reference evidence="3 4" key="1">
    <citation type="journal article" date="2016" name="Eur. J. Clin. Microbiol. Infect. Dis.">
        <title>Whole genome sequencing as a tool for phylogenetic analysis of clinical strains of Mitis group streptococci.</title>
        <authorList>
            <person name="Rasmussen L.H."/>
            <person name="Dargis R."/>
            <person name="Hojholt K."/>
            <person name="Christensen J.J."/>
            <person name="Skovgaard O."/>
            <person name="Justesen U.S."/>
            <person name="Rosenvinge F.S."/>
            <person name="Moser C."/>
            <person name="Lukjancenko O."/>
            <person name="Rasmussen S."/>
            <person name="Nielsen X.C."/>
        </authorList>
    </citation>
    <scope>NUCLEOTIDE SEQUENCE [LARGE SCALE GENOMIC DNA]</scope>
    <source>
        <strain evidence="3 4">OD_339823_10</strain>
    </source>
</reference>